<evidence type="ECO:0000256" key="2">
    <source>
        <dbReference type="ARBA" id="ARBA00022475"/>
    </source>
</evidence>
<evidence type="ECO:0000256" key="3">
    <source>
        <dbReference type="ARBA" id="ARBA00022692"/>
    </source>
</evidence>
<dbReference type="RefSeq" id="WP_379978199.1">
    <property type="nucleotide sequence ID" value="NZ_JBHSFV010000004.1"/>
</dbReference>
<comment type="caution">
    <text evidence="10">The sequence shown here is derived from an EMBL/GenBank/DDBJ whole genome shotgun (WGS) entry which is preliminary data.</text>
</comment>
<evidence type="ECO:0000259" key="8">
    <source>
        <dbReference type="Pfam" id="PF02687"/>
    </source>
</evidence>
<feature type="transmembrane region" description="Helical" evidence="7">
    <location>
        <begin position="287"/>
        <end position="312"/>
    </location>
</feature>
<evidence type="ECO:0000313" key="11">
    <source>
        <dbReference type="Proteomes" id="UP001596043"/>
    </source>
</evidence>
<comment type="subcellular location">
    <subcellularLocation>
        <location evidence="1">Cell membrane</location>
        <topology evidence="1">Multi-pass membrane protein</topology>
    </subcellularLocation>
</comment>
<reference evidence="11" key="1">
    <citation type="journal article" date="2019" name="Int. J. Syst. Evol. Microbiol.">
        <title>The Global Catalogue of Microorganisms (GCM) 10K type strain sequencing project: providing services to taxonomists for standard genome sequencing and annotation.</title>
        <authorList>
            <consortium name="The Broad Institute Genomics Platform"/>
            <consortium name="The Broad Institute Genome Sequencing Center for Infectious Disease"/>
            <person name="Wu L."/>
            <person name="Ma J."/>
        </authorList>
    </citation>
    <scope>NUCLEOTIDE SEQUENCE [LARGE SCALE GENOMIC DNA]</scope>
    <source>
        <strain evidence="11">YJ-61-S</strain>
    </source>
</reference>
<comment type="similarity">
    <text evidence="6">Belongs to the ABC-4 integral membrane protein family.</text>
</comment>
<feature type="transmembrane region" description="Helical" evidence="7">
    <location>
        <begin position="21"/>
        <end position="41"/>
    </location>
</feature>
<keyword evidence="4 7" id="KW-1133">Transmembrane helix</keyword>
<evidence type="ECO:0000256" key="5">
    <source>
        <dbReference type="ARBA" id="ARBA00023136"/>
    </source>
</evidence>
<keyword evidence="11" id="KW-1185">Reference proteome</keyword>
<accession>A0ABV9HVQ9</accession>
<feature type="transmembrane region" description="Helical" evidence="7">
    <location>
        <begin position="341"/>
        <end position="362"/>
    </location>
</feature>
<keyword evidence="5 7" id="KW-0472">Membrane</keyword>
<dbReference type="Proteomes" id="UP001596043">
    <property type="component" value="Unassembled WGS sequence"/>
</dbReference>
<evidence type="ECO:0000256" key="7">
    <source>
        <dbReference type="SAM" id="Phobius"/>
    </source>
</evidence>
<dbReference type="PANTHER" id="PTHR30572">
    <property type="entry name" value="MEMBRANE COMPONENT OF TRANSPORTER-RELATED"/>
    <property type="match status" value="1"/>
</dbReference>
<name>A0ABV9HVQ9_9FLAO</name>
<feature type="domain" description="ABC3 transporter permease C-terminal" evidence="8">
    <location>
        <begin position="291"/>
        <end position="412"/>
    </location>
</feature>
<dbReference type="InterPro" id="IPR025857">
    <property type="entry name" value="MacB_PCD"/>
</dbReference>
<evidence type="ECO:0000259" key="9">
    <source>
        <dbReference type="Pfam" id="PF12704"/>
    </source>
</evidence>
<sequence length="419" mass="46364">MFNKERWNEILEALNANRFRTFLTAFGVFWGILILVLLLALTNGLKNGVASDFGDFATNSMFMWSQGTSMSYKGLPKGRYFNFKLEDVDVLREKYPQLKYISPRNQLGGYNGANNVTRNEKTGAFSIYGDYPEFIKQQPQDITSGRYISYSDIEEKRKICVIGEDVVKGLYDKGEEALNTYIKINGVNFLVVGTFKNPKSSGDAEEGANTIFVPFTTFSQAFNRGDNVGWMAITAEDGTKITDIKQQVFATMREQRSVHPDDKRAIGHFDLAEEFGKIMGLFSILSFVGYFVGALVLMSGAIGISNIMLIVVKERTKEIGVRRALGATPWEIKSQILQESLVLTIVSGMAGIAFAAGIIWVMNSILDQVGKVDNFANPSVNINVIFIALAILIVSGLLAGLIPASRATQMKPVDALRIE</sequence>
<evidence type="ECO:0000256" key="1">
    <source>
        <dbReference type="ARBA" id="ARBA00004651"/>
    </source>
</evidence>
<evidence type="ECO:0000256" key="6">
    <source>
        <dbReference type="ARBA" id="ARBA00038076"/>
    </source>
</evidence>
<dbReference type="Pfam" id="PF02687">
    <property type="entry name" value="FtsX"/>
    <property type="match status" value="1"/>
</dbReference>
<proteinExistence type="inferred from homology"/>
<evidence type="ECO:0000256" key="4">
    <source>
        <dbReference type="ARBA" id="ARBA00022989"/>
    </source>
</evidence>
<protein>
    <submittedName>
        <fullName evidence="10">ABC transporter permease</fullName>
    </submittedName>
</protein>
<dbReference type="PANTHER" id="PTHR30572:SF4">
    <property type="entry name" value="ABC TRANSPORTER PERMEASE YTRF"/>
    <property type="match status" value="1"/>
</dbReference>
<dbReference type="InterPro" id="IPR050250">
    <property type="entry name" value="Macrolide_Exporter_MacB"/>
</dbReference>
<feature type="domain" description="MacB-like periplasmic core" evidence="9">
    <location>
        <begin position="21"/>
        <end position="248"/>
    </location>
</feature>
<feature type="transmembrane region" description="Helical" evidence="7">
    <location>
        <begin position="382"/>
        <end position="402"/>
    </location>
</feature>
<dbReference type="EMBL" id="JBHSFV010000004">
    <property type="protein sequence ID" value="MFC4633972.1"/>
    <property type="molecule type" value="Genomic_DNA"/>
</dbReference>
<gene>
    <name evidence="10" type="ORF">ACFO3O_08640</name>
</gene>
<organism evidence="10 11">
    <name type="scientific">Dokdonia ponticola</name>
    <dbReference type="NCBI Taxonomy" id="2041041"/>
    <lineage>
        <taxon>Bacteria</taxon>
        <taxon>Pseudomonadati</taxon>
        <taxon>Bacteroidota</taxon>
        <taxon>Flavobacteriia</taxon>
        <taxon>Flavobacteriales</taxon>
        <taxon>Flavobacteriaceae</taxon>
        <taxon>Dokdonia</taxon>
    </lineage>
</organism>
<evidence type="ECO:0000313" key="10">
    <source>
        <dbReference type="EMBL" id="MFC4633972.1"/>
    </source>
</evidence>
<keyword evidence="3 7" id="KW-0812">Transmembrane</keyword>
<dbReference type="Pfam" id="PF12704">
    <property type="entry name" value="MacB_PCD"/>
    <property type="match status" value="1"/>
</dbReference>
<keyword evidence="2" id="KW-1003">Cell membrane</keyword>
<dbReference type="InterPro" id="IPR003838">
    <property type="entry name" value="ABC3_permease_C"/>
</dbReference>